<dbReference type="InterPro" id="IPR042253">
    <property type="entry name" value="Pglycerate_mutase_ApgM_sf"/>
</dbReference>
<protein>
    <submittedName>
        <fullName evidence="8">Proposed homoserine kinase</fullName>
    </submittedName>
</protein>
<dbReference type="PANTHER" id="PTHR31209">
    <property type="entry name" value="COFACTOR-INDEPENDENT PHOSPHOGLYCERATE MUTASE"/>
    <property type="match status" value="1"/>
</dbReference>
<dbReference type="EMBL" id="ACEC01000113">
    <property type="protein sequence ID" value="EEG29265.1"/>
    <property type="molecule type" value="Genomic_DNA"/>
</dbReference>
<feature type="domain" description="Metalloenzyme" evidence="7">
    <location>
        <begin position="8"/>
        <end position="390"/>
    </location>
</feature>
<dbReference type="AlphaFoldDB" id="C0EH12"/>
<evidence type="ECO:0000256" key="4">
    <source>
        <dbReference type="ARBA" id="ARBA00005524"/>
    </source>
</evidence>
<comment type="similarity">
    <text evidence="4">Belongs to the BPG-independent phosphoglycerate mutase family. A-PGAM subfamily.</text>
</comment>
<dbReference type="InterPro" id="IPR004456">
    <property type="entry name" value="Pglycerate_mutase_ApgM"/>
</dbReference>
<reference evidence="8 9" key="2">
    <citation type="submission" date="2009-02" db="EMBL/GenBank/DDBJ databases">
        <title>Draft genome sequence of Clostridium methylpentosum (DSM 5476).</title>
        <authorList>
            <person name="Sudarsanam P."/>
            <person name="Ley R."/>
            <person name="Guruge J."/>
            <person name="Turnbaugh P.J."/>
            <person name="Mahowald M."/>
            <person name="Liep D."/>
            <person name="Gordon J."/>
        </authorList>
    </citation>
    <scope>NUCLEOTIDE SEQUENCE [LARGE SCALE GENOMIC DNA]</scope>
    <source>
        <strain evidence="8 9">DSM 5476</strain>
    </source>
</reference>
<dbReference type="GO" id="GO:0046872">
    <property type="term" value="F:metal ion binding"/>
    <property type="evidence" value="ECO:0007669"/>
    <property type="project" value="InterPro"/>
</dbReference>
<dbReference type="NCBIfam" id="TIGR00306">
    <property type="entry name" value="apgM"/>
    <property type="match status" value="1"/>
</dbReference>
<name>C0EH12_9FIRM</name>
<dbReference type="Proteomes" id="UP000003340">
    <property type="component" value="Unassembled WGS sequence"/>
</dbReference>
<dbReference type="Gene3D" id="3.30.70.2130">
    <property type="entry name" value="Metalloenzyme domain"/>
    <property type="match status" value="1"/>
</dbReference>
<keyword evidence="9" id="KW-1185">Reference proteome</keyword>
<dbReference type="STRING" id="537013.CLOSTMETH_03157"/>
<dbReference type="InterPro" id="IPR023665">
    <property type="entry name" value="ApgAM_prokaryotes"/>
</dbReference>
<dbReference type="NCBIfam" id="NF003242">
    <property type="entry name" value="PRK04200.1"/>
    <property type="match status" value="1"/>
</dbReference>
<reference evidence="8 9" key="1">
    <citation type="submission" date="2009-01" db="EMBL/GenBank/DDBJ databases">
        <authorList>
            <person name="Fulton L."/>
            <person name="Clifton S."/>
            <person name="Fulton B."/>
            <person name="Xu J."/>
            <person name="Minx P."/>
            <person name="Pepin K.H."/>
            <person name="Johnson M."/>
            <person name="Bhonagiri V."/>
            <person name="Nash W.E."/>
            <person name="Mardis E.R."/>
            <person name="Wilson R.K."/>
        </authorList>
    </citation>
    <scope>NUCLEOTIDE SEQUENCE [LARGE SCALE GENOMIC DNA]</scope>
    <source>
        <strain evidence="8 9">DSM 5476</strain>
    </source>
</reference>
<dbReference type="eggNOG" id="COG3635">
    <property type="taxonomic scope" value="Bacteria"/>
</dbReference>
<dbReference type="InterPro" id="IPR006124">
    <property type="entry name" value="Metalloenzyme"/>
</dbReference>
<proteinExistence type="inferred from homology"/>
<keyword evidence="8" id="KW-0418">Kinase</keyword>
<keyword evidence="6" id="KW-0413">Isomerase</keyword>
<evidence type="ECO:0000256" key="2">
    <source>
        <dbReference type="ARBA" id="ARBA00002315"/>
    </source>
</evidence>
<comment type="function">
    <text evidence="2">Catalyzes the interconversion of 2-phosphoglycerate and 3-phosphoglycerate.</text>
</comment>
<sequence length="393" mass="43318">MADYPLEALGGKTPMSVATKPNMEFLAQHGTVGLVKTVGDGLKPGSDVANLSVLGYDPQVYYAGRSPLEAASIGIDLAETDVTLRCNLVTLSDEPNYNDKTILDYCADDISTDEAREIVKTLQERFGNEEFSYYPGVSYRHCLVWKNGTTDLGTVTPPHDITGRKIAEYLPVHPHAQKLLEMMRESYDLLKDHPVNQKRIAAGRRPANAIWLWGEGRKKPLTPFQQKYGLSGAMISAVDLLKGIGKLTEMEVVEVPGATGYIDTNFDGKAQAAIEQLKAGRDFVYVHIEAPDECGHRAELDNKVRAIELIDQKVIGPIIKAMEGFDAFKMMVLPDHATPISLKTHTSDPVPFLMYSTANTKDTPLDCFDEANAAQTGVLVEQGHTIMEQFIQY</sequence>
<dbReference type="SUPFAM" id="SSF53649">
    <property type="entry name" value="Alkaline phosphatase-like"/>
    <property type="match status" value="1"/>
</dbReference>
<dbReference type="Pfam" id="PF10143">
    <property type="entry name" value="PhosphMutase"/>
    <property type="match status" value="1"/>
</dbReference>
<evidence type="ECO:0000256" key="1">
    <source>
        <dbReference type="ARBA" id="ARBA00000370"/>
    </source>
</evidence>
<dbReference type="InterPro" id="IPR017850">
    <property type="entry name" value="Alkaline_phosphatase_core_sf"/>
</dbReference>
<evidence type="ECO:0000313" key="8">
    <source>
        <dbReference type="EMBL" id="EEG29265.1"/>
    </source>
</evidence>
<keyword evidence="5" id="KW-0324">Glycolysis</keyword>
<accession>C0EH12</accession>
<evidence type="ECO:0000256" key="3">
    <source>
        <dbReference type="ARBA" id="ARBA00004921"/>
    </source>
</evidence>
<comment type="caution">
    <text evidence="8">The sequence shown here is derived from an EMBL/GenBank/DDBJ whole genome shotgun (WGS) entry which is preliminary data.</text>
</comment>
<dbReference type="Pfam" id="PF01676">
    <property type="entry name" value="Metalloenzyme"/>
    <property type="match status" value="1"/>
</dbReference>
<comment type="catalytic activity">
    <reaction evidence="1">
        <text>(2R)-2-phosphoglycerate = (2R)-3-phosphoglycerate</text>
        <dbReference type="Rhea" id="RHEA:15901"/>
        <dbReference type="ChEBI" id="CHEBI:58272"/>
        <dbReference type="ChEBI" id="CHEBI:58289"/>
        <dbReference type="EC" id="5.4.2.12"/>
    </reaction>
</comment>
<evidence type="ECO:0000256" key="6">
    <source>
        <dbReference type="ARBA" id="ARBA00023235"/>
    </source>
</evidence>
<organism evidence="8 9">
    <name type="scientific">[Clostridium] methylpentosum DSM 5476</name>
    <dbReference type="NCBI Taxonomy" id="537013"/>
    <lineage>
        <taxon>Bacteria</taxon>
        <taxon>Bacillati</taxon>
        <taxon>Bacillota</taxon>
        <taxon>Clostridia</taxon>
        <taxon>Eubacteriales</taxon>
        <taxon>Oscillospiraceae</taxon>
        <taxon>Oscillospiraceae incertae sedis</taxon>
    </lineage>
</organism>
<evidence type="ECO:0000313" key="9">
    <source>
        <dbReference type="Proteomes" id="UP000003340"/>
    </source>
</evidence>
<evidence type="ECO:0000259" key="7">
    <source>
        <dbReference type="Pfam" id="PF01676"/>
    </source>
</evidence>
<evidence type="ECO:0000256" key="5">
    <source>
        <dbReference type="ARBA" id="ARBA00023152"/>
    </source>
</evidence>
<dbReference type="GO" id="GO:0016301">
    <property type="term" value="F:kinase activity"/>
    <property type="evidence" value="ECO:0007669"/>
    <property type="project" value="UniProtKB-KW"/>
</dbReference>
<dbReference type="PIRSF" id="PIRSF006392">
    <property type="entry name" value="IPGAM_arch"/>
    <property type="match status" value="1"/>
</dbReference>
<comment type="pathway">
    <text evidence="3">Carbohydrate degradation.</text>
</comment>
<keyword evidence="8" id="KW-0808">Transferase</keyword>
<dbReference type="GO" id="GO:0006096">
    <property type="term" value="P:glycolytic process"/>
    <property type="evidence" value="ECO:0007669"/>
    <property type="project" value="UniProtKB-KW"/>
</dbReference>
<dbReference type="Gene3D" id="3.40.720.10">
    <property type="entry name" value="Alkaline Phosphatase, subunit A"/>
    <property type="match status" value="1"/>
</dbReference>
<dbReference type="NCBIfam" id="TIGR02535">
    <property type="entry name" value="hyp_Hser_kinase"/>
    <property type="match status" value="1"/>
</dbReference>
<dbReference type="CDD" id="cd16011">
    <property type="entry name" value="iPGM_like"/>
    <property type="match status" value="1"/>
</dbReference>
<dbReference type="PANTHER" id="PTHR31209:SF4">
    <property type="entry name" value="2,3-BISPHOSPHOGLYCERATE-INDEPENDENT PHOSPHOGLYCERATE MUTASE"/>
    <property type="match status" value="1"/>
</dbReference>
<dbReference type="HOGENOM" id="CLU_034906_2_0_9"/>
<dbReference type="GO" id="GO:0004619">
    <property type="term" value="F:phosphoglycerate mutase activity"/>
    <property type="evidence" value="ECO:0007669"/>
    <property type="project" value="UniProtKB-EC"/>
</dbReference>
<gene>
    <name evidence="8" type="ORF">CLOSTMETH_03157</name>
</gene>